<organism evidence="11 12">
    <name type="scientific">Pseudomicrostroma glucosiphilum</name>
    <dbReference type="NCBI Taxonomy" id="1684307"/>
    <lineage>
        <taxon>Eukaryota</taxon>
        <taxon>Fungi</taxon>
        <taxon>Dikarya</taxon>
        <taxon>Basidiomycota</taxon>
        <taxon>Ustilaginomycotina</taxon>
        <taxon>Exobasidiomycetes</taxon>
        <taxon>Microstromatales</taxon>
        <taxon>Microstromatales incertae sedis</taxon>
        <taxon>Pseudomicrostroma</taxon>
    </lineage>
</organism>
<evidence type="ECO:0000313" key="11">
    <source>
        <dbReference type="EMBL" id="PWN19126.1"/>
    </source>
</evidence>
<proteinExistence type="inferred from homology"/>
<dbReference type="Gene3D" id="2.60.40.420">
    <property type="entry name" value="Cupredoxins - blue copper proteins"/>
    <property type="match status" value="3"/>
</dbReference>
<evidence type="ECO:0000259" key="9">
    <source>
        <dbReference type="Pfam" id="PF07731"/>
    </source>
</evidence>
<dbReference type="InterPro" id="IPR002355">
    <property type="entry name" value="Cu_oxidase_Cu_BS"/>
</dbReference>
<dbReference type="GO" id="GO:0005507">
    <property type="term" value="F:copper ion binding"/>
    <property type="evidence" value="ECO:0007669"/>
    <property type="project" value="InterPro"/>
</dbReference>
<dbReference type="Pfam" id="PF07732">
    <property type="entry name" value="Cu-oxidase_3"/>
    <property type="match status" value="1"/>
</dbReference>
<dbReference type="EMBL" id="KZ819332">
    <property type="protein sequence ID" value="PWN19126.1"/>
    <property type="molecule type" value="Genomic_DNA"/>
</dbReference>
<keyword evidence="6" id="KW-0325">Glycoprotein</keyword>
<dbReference type="InterPro" id="IPR033138">
    <property type="entry name" value="Cu_oxidase_CS"/>
</dbReference>
<dbReference type="InterPro" id="IPR008972">
    <property type="entry name" value="Cupredoxin"/>
</dbReference>
<evidence type="ECO:0000256" key="6">
    <source>
        <dbReference type="ARBA" id="ARBA00023180"/>
    </source>
</evidence>
<dbReference type="RefSeq" id="XP_025346286.1">
    <property type="nucleotide sequence ID" value="XM_025490432.1"/>
</dbReference>
<dbReference type="PANTHER" id="PTHR11709">
    <property type="entry name" value="MULTI-COPPER OXIDASE"/>
    <property type="match status" value="1"/>
</dbReference>
<dbReference type="CDD" id="cd13899">
    <property type="entry name" value="CuRO_3_Fet3p"/>
    <property type="match status" value="1"/>
</dbReference>
<feature type="chain" id="PRO_5016285323" evidence="7">
    <location>
        <begin position="24"/>
        <end position="619"/>
    </location>
</feature>
<dbReference type="InterPro" id="IPR011707">
    <property type="entry name" value="Cu-oxidase-like_N"/>
</dbReference>
<comment type="similarity">
    <text evidence="1">Belongs to the multicopper oxidase family.</text>
</comment>
<dbReference type="SUPFAM" id="SSF49503">
    <property type="entry name" value="Cupredoxins"/>
    <property type="match status" value="3"/>
</dbReference>
<name>A0A316U161_9BASI</name>
<reference evidence="11 12" key="1">
    <citation type="journal article" date="2018" name="Mol. Biol. Evol.">
        <title>Broad Genomic Sampling Reveals a Smut Pathogenic Ancestry of the Fungal Clade Ustilaginomycotina.</title>
        <authorList>
            <person name="Kijpornyongpan T."/>
            <person name="Mondo S.J."/>
            <person name="Barry K."/>
            <person name="Sandor L."/>
            <person name="Lee J."/>
            <person name="Lipzen A."/>
            <person name="Pangilinan J."/>
            <person name="LaButti K."/>
            <person name="Hainaut M."/>
            <person name="Henrissat B."/>
            <person name="Grigoriev I.V."/>
            <person name="Spatafora J.W."/>
            <person name="Aime M.C."/>
        </authorList>
    </citation>
    <scope>NUCLEOTIDE SEQUENCE [LARGE SCALE GENOMIC DNA]</scope>
    <source>
        <strain evidence="11 12">MCA 4718</strain>
    </source>
</reference>
<keyword evidence="4" id="KW-0560">Oxidoreductase</keyword>
<evidence type="ECO:0000256" key="3">
    <source>
        <dbReference type="ARBA" id="ARBA00022729"/>
    </source>
</evidence>
<dbReference type="GO" id="GO:0004322">
    <property type="term" value="F:ferroxidase activity"/>
    <property type="evidence" value="ECO:0007669"/>
    <property type="project" value="TreeGrafter"/>
</dbReference>
<keyword evidence="2" id="KW-0479">Metal-binding</keyword>
<evidence type="ECO:0000256" key="7">
    <source>
        <dbReference type="SAM" id="SignalP"/>
    </source>
</evidence>
<evidence type="ECO:0000256" key="4">
    <source>
        <dbReference type="ARBA" id="ARBA00023002"/>
    </source>
</evidence>
<evidence type="ECO:0000256" key="5">
    <source>
        <dbReference type="ARBA" id="ARBA00023008"/>
    </source>
</evidence>
<dbReference type="Proteomes" id="UP000245942">
    <property type="component" value="Unassembled WGS sequence"/>
</dbReference>
<dbReference type="InterPro" id="IPR011706">
    <property type="entry name" value="Cu-oxidase_C"/>
</dbReference>
<dbReference type="STRING" id="1684307.A0A316U161"/>
<feature type="domain" description="Plastocyanin-like" evidence="9">
    <location>
        <begin position="409"/>
        <end position="526"/>
    </location>
</feature>
<dbReference type="AlphaFoldDB" id="A0A316U161"/>
<evidence type="ECO:0000256" key="2">
    <source>
        <dbReference type="ARBA" id="ARBA00022723"/>
    </source>
</evidence>
<evidence type="ECO:0000313" key="12">
    <source>
        <dbReference type="Proteomes" id="UP000245942"/>
    </source>
</evidence>
<dbReference type="PANTHER" id="PTHR11709:SF361">
    <property type="entry name" value="IRON TRANSPORT MULTICOPPER OXIDASE FET3"/>
    <property type="match status" value="1"/>
</dbReference>
<keyword evidence="12" id="KW-1185">Reference proteome</keyword>
<feature type="domain" description="Plastocyanin-like" evidence="8">
    <location>
        <begin position="166"/>
        <end position="327"/>
    </location>
</feature>
<keyword evidence="5" id="KW-0186">Copper</keyword>
<protein>
    <submittedName>
        <fullName evidence="11">Putative iron transport multicopper oxidase</fullName>
    </submittedName>
</protein>
<dbReference type="PROSITE" id="PS00080">
    <property type="entry name" value="MULTICOPPER_OXIDASE2"/>
    <property type="match status" value="1"/>
</dbReference>
<keyword evidence="3 7" id="KW-0732">Signal</keyword>
<feature type="signal peptide" evidence="7">
    <location>
        <begin position="1"/>
        <end position="23"/>
    </location>
</feature>
<sequence>MISVRAATLALTALLLAPLAAQAAEVDQYWNVAWVPDLNLDGLYTRRVIGVNGSWPPPIINVNSTDVVRIHVNNDFGDGTPTTLHSHGMFFNNTGWSDGATYVTQCPIPDGSTYTYEIINSPSSPNGTELQSGTYWCHGHLAGQYVDGLKTANIIHPETEAHAYDEDYTVVLTDWYHDEYAVQMKSFLSTTNPTGAEPIPDSALMYFAHTPNVAGGASWLPGFNDNTSIPVTPGKTYRLRIINMSSLAMFHFWIDGHQMRIIEADGVDTQEYPIDEVVVSVAQRYSVLVTANDDALENFKIHANMDPEMFDTVPDTLQLNITSTFEYSTDANTPVAEEETRDYAMFDDTVLVPFYPSNAPPADTFKDMNVWFDTRSNGENYAAFNNISFIFPQTPSINTLLSMGDVALYPQVYGPSTNAFVYNHMDIIEVTIFNWDAGFHPFHLHGHQFWMVHKALVTDSADAMENPPYDPTAVATNPMRRDTVMVPAGGSATIRFVADNPGQWLFHCHIQPHLSSGLAAIFVEAPSVAQSRLTLPSYATDACNAMGISTTGNAGGLNSTTDFGSLAVEVPPLVTGWTPAAVGSVVGCAITAALGLLTVLIYGLGGESGKEEEEEEEDK</sequence>
<dbReference type="InterPro" id="IPR045087">
    <property type="entry name" value="Cu-oxidase_fam"/>
</dbReference>
<feature type="domain" description="Plastocyanin-like" evidence="10">
    <location>
        <begin position="40"/>
        <end position="159"/>
    </location>
</feature>
<dbReference type="InterPro" id="IPR044130">
    <property type="entry name" value="CuRO_2_Fet3-like"/>
</dbReference>
<gene>
    <name evidence="11" type="ORF">BCV69DRAFT_251448</name>
</gene>
<dbReference type="GO" id="GO:0033573">
    <property type="term" value="C:high-affinity iron permease complex"/>
    <property type="evidence" value="ECO:0007669"/>
    <property type="project" value="TreeGrafter"/>
</dbReference>
<evidence type="ECO:0000256" key="1">
    <source>
        <dbReference type="ARBA" id="ARBA00010609"/>
    </source>
</evidence>
<dbReference type="OrthoDB" id="2121828at2759"/>
<evidence type="ECO:0000259" key="8">
    <source>
        <dbReference type="Pfam" id="PF00394"/>
    </source>
</evidence>
<accession>A0A316U161</accession>
<dbReference type="GeneID" id="37012166"/>
<evidence type="ECO:0000259" key="10">
    <source>
        <dbReference type="Pfam" id="PF07732"/>
    </source>
</evidence>
<dbReference type="CDD" id="cd13877">
    <property type="entry name" value="CuRO_2_Fet3p_like"/>
    <property type="match status" value="1"/>
</dbReference>
<dbReference type="Pfam" id="PF07731">
    <property type="entry name" value="Cu-oxidase_2"/>
    <property type="match status" value="1"/>
</dbReference>
<dbReference type="GO" id="GO:0010106">
    <property type="term" value="P:cellular response to iron ion starvation"/>
    <property type="evidence" value="ECO:0007669"/>
    <property type="project" value="TreeGrafter"/>
</dbReference>
<dbReference type="GO" id="GO:0033215">
    <property type="term" value="P:reductive iron assimilation"/>
    <property type="evidence" value="ECO:0007669"/>
    <property type="project" value="TreeGrafter"/>
</dbReference>
<dbReference type="InterPro" id="IPR001117">
    <property type="entry name" value="Cu-oxidase_2nd"/>
</dbReference>
<dbReference type="PROSITE" id="PS00079">
    <property type="entry name" value="MULTICOPPER_OXIDASE1"/>
    <property type="match status" value="1"/>
</dbReference>
<dbReference type="Pfam" id="PF00394">
    <property type="entry name" value="Cu-oxidase"/>
    <property type="match status" value="1"/>
</dbReference>